<evidence type="ECO:0000259" key="2">
    <source>
        <dbReference type="Pfam" id="PF03992"/>
    </source>
</evidence>
<evidence type="ECO:0000256" key="1">
    <source>
        <dbReference type="SAM" id="MobiDB-lite"/>
    </source>
</evidence>
<dbReference type="Gene3D" id="3.30.70.100">
    <property type="match status" value="1"/>
</dbReference>
<dbReference type="Proteomes" id="UP000028488">
    <property type="component" value="Chromosome"/>
</dbReference>
<dbReference type="InterPro" id="IPR038762">
    <property type="entry name" value="ABM_predict"/>
</dbReference>
<protein>
    <recommendedName>
        <fullName evidence="2">ABM domain-containing protein</fullName>
    </recommendedName>
</protein>
<proteinExistence type="predicted"/>
<dbReference type="InterPro" id="IPR007138">
    <property type="entry name" value="ABM_dom"/>
</dbReference>
<feature type="domain" description="ABM" evidence="2">
    <location>
        <begin position="22"/>
        <end position="84"/>
    </location>
</feature>
<dbReference type="RefSeq" id="WP_005252244.1">
    <property type="nucleotide sequence ID" value="NZ_CP008947.1"/>
</dbReference>
<feature type="region of interest" description="Disordered" evidence="1">
    <location>
        <begin position="98"/>
        <end position="142"/>
    </location>
</feature>
<organism evidence="3 4">
    <name type="scientific">Rhodococcus opacus</name>
    <name type="common">Nocardia opaca</name>
    <dbReference type="NCBI Taxonomy" id="37919"/>
    <lineage>
        <taxon>Bacteria</taxon>
        <taxon>Bacillati</taxon>
        <taxon>Actinomycetota</taxon>
        <taxon>Actinomycetes</taxon>
        <taxon>Mycobacteriales</taxon>
        <taxon>Nocardiaceae</taxon>
        <taxon>Rhodococcus</taxon>
    </lineage>
</organism>
<reference evidence="3 4" key="1">
    <citation type="submission" date="2014-07" db="EMBL/GenBank/DDBJ databases">
        <title>Genome Sequence of Rhodococcus opacus Strain R7, a Biodegrader of Mono- and Polycyclic Aromatic Hydrocarbons.</title>
        <authorList>
            <person name="Di Gennaro P."/>
            <person name="Zampolli J."/>
            <person name="Presti I."/>
            <person name="Cappelletti M."/>
            <person name="D'Ursi P."/>
            <person name="Orro A."/>
            <person name="Mezzelani A."/>
            <person name="Milanesi L."/>
        </authorList>
    </citation>
    <scope>NUCLEOTIDE SEQUENCE [LARGE SCALE GENOMIC DNA]</scope>
    <source>
        <strain evidence="3 4">R7</strain>
    </source>
</reference>
<dbReference type="eggNOG" id="COG3224">
    <property type="taxonomic scope" value="Bacteria"/>
</dbReference>
<evidence type="ECO:0000313" key="3">
    <source>
        <dbReference type="EMBL" id="AII09274.1"/>
    </source>
</evidence>
<dbReference type="PANTHER" id="PTHR40057:SF1">
    <property type="entry name" value="SLR1162 PROTEIN"/>
    <property type="match status" value="1"/>
</dbReference>
<dbReference type="AlphaFoldDB" id="A0A076F0Q9"/>
<dbReference type="PANTHER" id="PTHR40057">
    <property type="entry name" value="SLR1162 PROTEIN"/>
    <property type="match status" value="1"/>
</dbReference>
<dbReference type="InterPro" id="IPR011008">
    <property type="entry name" value="Dimeric_a/b-barrel"/>
</dbReference>
<dbReference type="SUPFAM" id="SSF54909">
    <property type="entry name" value="Dimeric alpha+beta barrel"/>
    <property type="match status" value="1"/>
</dbReference>
<name>A0A076F0Q9_RHOOP</name>
<dbReference type="GeneID" id="69893596"/>
<accession>A0A076F0Q9</accession>
<dbReference type="EMBL" id="CP008947">
    <property type="protein sequence ID" value="AII09274.1"/>
    <property type="molecule type" value="Genomic_DNA"/>
</dbReference>
<sequence length="142" mass="15005">MEHAAEGAGTAGPVDASVTTTIVRRVLPGCDEEFADWIQTGLGLARLFPGFLGGGWLKESSTSDVCVIVLKFETQAALDNWLTSSLRNGWLRTGGNIAVEEPDEPASDVESLFERPRRRTAAGHGQADSPGICAPDGIPSPK</sequence>
<gene>
    <name evidence="3" type="ORF">EP51_33405</name>
</gene>
<evidence type="ECO:0000313" key="4">
    <source>
        <dbReference type="Proteomes" id="UP000028488"/>
    </source>
</evidence>
<dbReference type="Pfam" id="PF03992">
    <property type="entry name" value="ABM"/>
    <property type="match status" value="1"/>
</dbReference>